<dbReference type="Proteomes" id="UP000663829">
    <property type="component" value="Unassembled WGS sequence"/>
</dbReference>
<organism evidence="1 3">
    <name type="scientific">Didymodactylos carnosus</name>
    <dbReference type="NCBI Taxonomy" id="1234261"/>
    <lineage>
        <taxon>Eukaryota</taxon>
        <taxon>Metazoa</taxon>
        <taxon>Spiralia</taxon>
        <taxon>Gnathifera</taxon>
        <taxon>Rotifera</taxon>
        <taxon>Eurotatoria</taxon>
        <taxon>Bdelloidea</taxon>
        <taxon>Philodinida</taxon>
        <taxon>Philodinidae</taxon>
        <taxon>Didymodactylos</taxon>
    </lineage>
</organism>
<sequence>MTTKPFADISKFSSFVEEDEVLFSPGSTFQIKDVELLSDGMSLIKLKLCYEEFIEQLLKSLTNHFDHKSPLINFGQLLYQANQYDNAQHYYEFLMNTLPSDHEYYSLINEKLINMKNERSKIYILL</sequence>
<comment type="caution">
    <text evidence="1">The sequence shown here is derived from an EMBL/GenBank/DDBJ whole genome shotgun (WGS) entry which is preliminary data.</text>
</comment>
<name>A0A814WYZ3_9BILA</name>
<dbReference type="PROSITE" id="PS51996">
    <property type="entry name" value="TR_MART"/>
    <property type="match status" value="1"/>
</dbReference>
<evidence type="ECO:0000313" key="2">
    <source>
        <dbReference type="EMBL" id="CAF3972889.1"/>
    </source>
</evidence>
<dbReference type="AlphaFoldDB" id="A0A814WYZ3"/>
<proteinExistence type="predicted"/>
<protein>
    <submittedName>
        <fullName evidence="1">Uncharacterized protein</fullName>
    </submittedName>
</protein>
<evidence type="ECO:0000313" key="3">
    <source>
        <dbReference type="Proteomes" id="UP000663829"/>
    </source>
</evidence>
<dbReference type="Gene3D" id="1.25.40.10">
    <property type="entry name" value="Tetratricopeptide repeat domain"/>
    <property type="match status" value="1"/>
</dbReference>
<dbReference type="InterPro" id="IPR011990">
    <property type="entry name" value="TPR-like_helical_dom_sf"/>
</dbReference>
<dbReference type="EMBL" id="CAJNOQ010008860">
    <property type="protein sequence ID" value="CAF1208721.1"/>
    <property type="molecule type" value="Genomic_DNA"/>
</dbReference>
<accession>A0A814WYZ3</accession>
<reference evidence="1" key="1">
    <citation type="submission" date="2021-02" db="EMBL/GenBank/DDBJ databases">
        <authorList>
            <person name="Nowell W R."/>
        </authorList>
    </citation>
    <scope>NUCLEOTIDE SEQUENCE</scope>
</reference>
<gene>
    <name evidence="1" type="ORF">GPM918_LOCUS24099</name>
    <name evidence="2" type="ORF">SRO942_LOCUS24098</name>
</gene>
<dbReference type="Proteomes" id="UP000681722">
    <property type="component" value="Unassembled WGS sequence"/>
</dbReference>
<dbReference type="SUPFAM" id="SSF48452">
    <property type="entry name" value="TPR-like"/>
    <property type="match status" value="1"/>
</dbReference>
<dbReference type="Gene3D" id="3.90.176.10">
    <property type="entry name" value="Toxin ADP-ribosyltransferase, Chain A, domain 1"/>
    <property type="match status" value="1"/>
</dbReference>
<dbReference type="SUPFAM" id="SSF56399">
    <property type="entry name" value="ADP-ribosylation"/>
    <property type="match status" value="1"/>
</dbReference>
<keyword evidence="3" id="KW-1185">Reference proteome</keyword>
<dbReference type="EMBL" id="CAJOBC010008861">
    <property type="protein sequence ID" value="CAF3972889.1"/>
    <property type="molecule type" value="Genomic_DNA"/>
</dbReference>
<evidence type="ECO:0000313" key="1">
    <source>
        <dbReference type="EMBL" id="CAF1208721.1"/>
    </source>
</evidence>